<evidence type="ECO:0000259" key="1">
    <source>
        <dbReference type="Pfam" id="PF01050"/>
    </source>
</evidence>
<dbReference type="Gene3D" id="2.60.120.10">
    <property type="entry name" value="Jelly Rolls"/>
    <property type="match status" value="1"/>
</dbReference>
<dbReference type="PANTHER" id="PTHR46390">
    <property type="entry name" value="MANNOSE-1-PHOSPHATE GUANYLYLTRANSFERASE"/>
    <property type="match status" value="1"/>
</dbReference>
<dbReference type="GO" id="GO:0004475">
    <property type="term" value="F:mannose-1-phosphate guanylyltransferase (GTP) activity"/>
    <property type="evidence" value="ECO:0007669"/>
    <property type="project" value="TreeGrafter"/>
</dbReference>
<dbReference type="EMBL" id="CP062796">
    <property type="protein sequence ID" value="QUL99513.1"/>
    <property type="molecule type" value="Genomic_DNA"/>
</dbReference>
<dbReference type="InterPro" id="IPR014710">
    <property type="entry name" value="RmlC-like_jellyroll"/>
</dbReference>
<reference evidence="2" key="1">
    <citation type="submission" date="2020-10" db="EMBL/GenBank/DDBJ databases">
        <authorList>
            <person name="Kadnikov V."/>
            <person name="Beletsky A.V."/>
            <person name="Mardanov A.V."/>
            <person name="Karnachuk O.V."/>
            <person name="Ravin N.V."/>
        </authorList>
    </citation>
    <scope>NUCLEOTIDE SEQUENCE</scope>
    <source>
        <strain evidence="2">Bu02</strain>
    </source>
</reference>
<dbReference type="KEGG" id="fcz:IMF26_00640"/>
<dbReference type="GO" id="GO:0009298">
    <property type="term" value="P:GDP-mannose biosynthetic process"/>
    <property type="evidence" value="ECO:0007669"/>
    <property type="project" value="TreeGrafter"/>
</dbReference>
<sequence length="116" mass="13195">MEPPTPLVVERPWGRFIQYVTNEPVTVKILEVKAGKRLSLQTHLKRSELWVPLSGGVIVHRDDEVIQPSAMEPVFLPSGTKHRLTGAGDDARVLEISFGWFDERDIIRFEDDFGRA</sequence>
<feature type="domain" description="Mannose-6-phosphate isomerase type II C-terminal" evidence="1">
    <location>
        <begin position="9"/>
        <end position="111"/>
    </location>
</feature>
<name>A0AAT9LH43_9FIRM</name>
<evidence type="ECO:0000313" key="2">
    <source>
        <dbReference type="EMBL" id="QUL99513.1"/>
    </source>
</evidence>
<proteinExistence type="predicted"/>
<dbReference type="PANTHER" id="PTHR46390:SF1">
    <property type="entry name" value="MANNOSE-1-PHOSPHATE GUANYLYLTRANSFERASE"/>
    <property type="match status" value="1"/>
</dbReference>
<keyword evidence="2" id="KW-0413">Isomerase</keyword>
<organism evidence="2">
    <name type="scientific">Candidatus Fermentithermobacillus carboniphilus</name>
    <dbReference type="NCBI Taxonomy" id="3085328"/>
    <lineage>
        <taxon>Bacteria</taxon>
        <taxon>Bacillati</taxon>
        <taxon>Bacillota</taxon>
        <taxon>Candidatus Fermentithermobacillia</taxon>
        <taxon>Candidatus Fermentithermobacillales</taxon>
        <taxon>Candidatus Fermentithermobacillaceae</taxon>
        <taxon>Candidatus Fermentithermobacillus</taxon>
    </lineage>
</organism>
<reference evidence="2" key="2">
    <citation type="journal article" date="2023" name="Biology">
        <title>Prokaryotic Life Associated with Coal-Fire Gas Vents Revealed by Metagenomics.</title>
        <authorList>
            <person name="Kadnikov V.V."/>
            <person name="Mardanov A.V."/>
            <person name="Beletsky A.V."/>
            <person name="Karnachuk O.V."/>
            <person name="Ravin N.V."/>
        </authorList>
    </citation>
    <scope>NUCLEOTIDE SEQUENCE</scope>
    <source>
        <strain evidence="2">Bu02</strain>
    </source>
</reference>
<protein>
    <submittedName>
        <fullName evidence="2">Phosphomannose isomerase type II C-terminal cupin domain</fullName>
    </submittedName>
</protein>
<dbReference type="AlphaFoldDB" id="A0AAT9LH43"/>
<dbReference type="Pfam" id="PF01050">
    <property type="entry name" value="MannoseP_isomer"/>
    <property type="match status" value="1"/>
</dbReference>
<dbReference type="GO" id="GO:0005976">
    <property type="term" value="P:polysaccharide metabolic process"/>
    <property type="evidence" value="ECO:0007669"/>
    <property type="project" value="InterPro"/>
</dbReference>
<accession>A0AAT9LH43</accession>
<dbReference type="InterPro" id="IPR001538">
    <property type="entry name" value="Man6P_isomerase-2_C"/>
</dbReference>
<dbReference type="CDD" id="cd02213">
    <property type="entry name" value="cupin_PMI_typeII_C"/>
    <property type="match status" value="1"/>
</dbReference>
<dbReference type="InterPro" id="IPR051161">
    <property type="entry name" value="Mannose-6P_isomerase_type2"/>
</dbReference>
<gene>
    <name evidence="2" type="ORF">IMF26_00640</name>
</gene>
<dbReference type="GO" id="GO:0016853">
    <property type="term" value="F:isomerase activity"/>
    <property type="evidence" value="ECO:0007669"/>
    <property type="project" value="UniProtKB-KW"/>
</dbReference>
<dbReference type="SUPFAM" id="SSF51182">
    <property type="entry name" value="RmlC-like cupins"/>
    <property type="match status" value="1"/>
</dbReference>
<dbReference type="InterPro" id="IPR011051">
    <property type="entry name" value="RmlC_Cupin_sf"/>
</dbReference>